<dbReference type="CDD" id="cd14695">
    <property type="entry name" value="bZIP_HLF"/>
    <property type="match status" value="1"/>
</dbReference>
<evidence type="ECO:0000313" key="9">
    <source>
        <dbReference type="Proteomes" id="UP000887565"/>
    </source>
</evidence>
<evidence type="ECO:0000313" key="10">
    <source>
        <dbReference type="WBParaSite" id="nRc.2.0.1.t05519-RA"/>
    </source>
</evidence>
<evidence type="ECO:0000256" key="3">
    <source>
        <dbReference type="ARBA" id="ARBA00023015"/>
    </source>
</evidence>
<keyword evidence="6" id="KW-0539">Nucleus</keyword>
<dbReference type="Proteomes" id="UP000887565">
    <property type="component" value="Unplaced"/>
</dbReference>
<evidence type="ECO:0000256" key="7">
    <source>
        <dbReference type="SAM" id="MobiDB-lite"/>
    </source>
</evidence>
<accession>A0A915HUE8</accession>
<organism evidence="9 10">
    <name type="scientific">Romanomermis culicivorax</name>
    <name type="common">Nematode worm</name>
    <dbReference type="NCBI Taxonomy" id="13658"/>
    <lineage>
        <taxon>Eukaryota</taxon>
        <taxon>Metazoa</taxon>
        <taxon>Ecdysozoa</taxon>
        <taxon>Nematoda</taxon>
        <taxon>Enoplea</taxon>
        <taxon>Dorylaimia</taxon>
        <taxon>Mermithida</taxon>
        <taxon>Mermithoidea</taxon>
        <taxon>Mermithidae</taxon>
        <taxon>Romanomermis</taxon>
    </lineage>
</organism>
<keyword evidence="9" id="KW-1185">Reference proteome</keyword>
<evidence type="ECO:0000256" key="1">
    <source>
        <dbReference type="ARBA" id="ARBA00004123"/>
    </source>
</evidence>
<comment type="subcellular location">
    <subcellularLocation>
        <location evidence="1">Nucleus</location>
    </subcellularLocation>
</comment>
<dbReference type="GO" id="GO:0005634">
    <property type="term" value="C:nucleus"/>
    <property type="evidence" value="ECO:0007669"/>
    <property type="project" value="UniProtKB-SubCell"/>
</dbReference>
<keyword evidence="5" id="KW-0804">Transcription</keyword>
<proteinExistence type="inferred from homology"/>
<name>A0A915HUE8_ROMCU</name>
<dbReference type="AlphaFoldDB" id="A0A915HUE8"/>
<comment type="similarity">
    <text evidence="2">Belongs to the bZIP family. NFIL3 subfamily.</text>
</comment>
<feature type="domain" description="BZIP" evidence="8">
    <location>
        <begin position="184"/>
        <end position="240"/>
    </location>
</feature>
<dbReference type="InterPro" id="IPR040223">
    <property type="entry name" value="PAR_bZIP"/>
</dbReference>
<dbReference type="SMART" id="SM00338">
    <property type="entry name" value="BRLZ"/>
    <property type="match status" value="1"/>
</dbReference>
<keyword evidence="3" id="KW-0805">Transcription regulation</keyword>
<keyword evidence="4" id="KW-0238">DNA-binding</keyword>
<evidence type="ECO:0000256" key="5">
    <source>
        <dbReference type="ARBA" id="ARBA00023163"/>
    </source>
</evidence>
<feature type="region of interest" description="Disordered" evidence="7">
    <location>
        <begin position="156"/>
        <end position="204"/>
    </location>
</feature>
<dbReference type="PANTHER" id="PTHR11988">
    <property type="entry name" value="THYROTROPH EMBRYONIC FACTOR RELATED"/>
    <property type="match status" value="1"/>
</dbReference>
<dbReference type="PROSITE" id="PS50217">
    <property type="entry name" value="BZIP"/>
    <property type="match status" value="1"/>
</dbReference>
<dbReference type="InterPro" id="IPR004827">
    <property type="entry name" value="bZIP"/>
</dbReference>
<dbReference type="GO" id="GO:0000978">
    <property type="term" value="F:RNA polymerase II cis-regulatory region sequence-specific DNA binding"/>
    <property type="evidence" value="ECO:0007669"/>
    <property type="project" value="TreeGrafter"/>
</dbReference>
<evidence type="ECO:0000256" key="4">
    <source>
        <dbReference type="ARBA" id="ARBA00023125"/>
    </source>
</evidence>
<evidence type="ECO:0000256" key="6">
    <source>
        <dbReference type="ARBA" id="ARBA00023242"/>
    </source>
</evidence>
<dbReference type="Gene3D" id="1.20.5.170">
    <property type="match status" value="1"/>
</dbReference>
<dbReference type="PANTHER" id="PTHR11988:SF56">
    <property type="entry name" value="TRANSCRIPTION FACTOR CES-2"/>
    <property type="match status" value="1"/>
</dbReference>
<protein>
    <submittedName>
        <fullName evidence="10">BZIP domain-containing protein</fullName>
    </submittedName>
</protein>
<dbReference type="SUPFAM" id="SSF57959">
    <property type="entry name" value="Leucine zipper domain"/>
    <property type="match status" value="1"/>
</dbReference>
<dbReference type="WBParaSite" id="nRc.2.0.1.t05519-RA">
    <property type="protein sequence ID" value="nRc.2.0.1.t05519-RA"/>
    <property type="gene ID" value="nRc.2.0.1.g05519"/>
</dbReference>
<evidence type="ECO:0000259" key="8">
    <source>
        <dbReference type="PROSITE" id="PS50217"/>
    </source>
</evidence>
<dbReference type="Pfam" id="PF07716">
    <property type="entry name" value="bZIP_2"/>
    <property type="match status" value="1"/>
</dbReference>
<dbReference type="InterPro" id="IPR046347">
    <property type="entry name" value="bZIP_sf"/>
</dbReference>
<evidence type="ECO:0000256" key="2">
    <source>
        <dbReference type="ARBA" id="ARBA00006079"/>
    </source>
</evidence>
<feature type="region of interest" description="Disordered" evidence="7">
    <location>
        <begin position="14"/>
        <end position="34"/>
    </location>
</feature>
<reference evidence="10" key="1">
    <citation type="submission" date="2022-11" db="UniProtKB">
        <authorList>
            <consortium name="WormBaseParasite"/>
        </authorList>
    </citation>
    <scope>IDENTIFICATION</scope>
</reference>
<sequence length="252" mass="28174">MRIMSSSQELVLDFSTRKRKQRSNSPVSSTVTSTTAVATRISPVETSTMGNRVISLEHILSSPKNQFSFLVSLNELARISKSSPRNFDAPSSPVFFNSSLSGNKVASPSNNLIVKNSVATSFLLDEISLSQQHRWASASTAATSLALSALYRRRRRSSPRTTLASDGDSYGRGHQKTTTTTQKDDAYWDKRRKNNQAAKRSRDARKIKENEIAVRAAILEQENCKLKAEVNVLKNEMNRLHCIIFQQSHQKQ</sequence>
<dbReference type="FunFam" id="1.20.5.170:FF:000025">
    <property type="entry name" value="nuclear factor interleukin-3-regulated protein-like"/>
    <property type="match status" value="1"/>
</dbReference>
<dbReference type="GO" id="GO:0000981">
    <property type="term" value="F:DNA-binding transcription factor activity, RNA polymerase II-specific"/>
    <property type="evidence" value="ECO:0007669"/>
    <property type="project" value="TreeGrafter"/>
</dbReference>